<evidence type="ECO:0000256" key="1">
    <source>
        <dbReference type="SAM" id="Phobius"/>
    </source>
</evidence>
<feature type="transmembrane region" description="Helical" evidence="1">
    <location>
        <begin position="81"/>
        <end position="98"/>
    </location>
</feature>
<dbReference type="InterPro" id="IPR013099">
    <property type="entry name" value="K_chnl_dom"/>
</dbReference>
<gene>
    <name evidence="3" type="ORF">J2X04_001340</name>
</gene>
<dbReference type="SUPFAM" id="SSF81324">
    <property type="entry name" value="Voltage-gated potassium channels"/>
    <property type="match status" value="1"/>
</dbReference>
<feature type="domain" description="Potassium channel" evidence="2">
    <location>
        <begin position="66"/>
        <end position="133"/>
    </location>
</feature>
<dbReference type="RefSeq" id="WP_310053130.1">
    <property type="nucleotide sequence ID" value="NZ_JAVDVW010000001.1"/>
</dbReference>
<feature type="transmembrane region" description="Helical" evidence="1">
    <location>
        <begin position="50"/>
        <end position="75"/>
    </location>
</feature>
<evidence type="ECO:0000259" key="2">
    <source>
        <dbReference type="Pfam" id="PF07885"/>
    </source>
</evidence>
<dbReference type="Proteomes" id="UP001267878">
    <property type="component" value="Unassembled WGS sequence"/>
</dbReference>
<dbReference type="Gene3D" id="1.10.287.70">
    <property type="match status" value="1"/>
</dbReference>
<evidence type="ECO:0000313" key="4">
    <source>
        <dbReference type="Proteomes" id="UP001267878"/>
    </source>
</evidence>
<comment type="caution">
    <text evidence="3">The sequence shown here is derived from an EMBL/GenBank/DDBJ whole genome shotgun (WGS) entry which is preliminary data.</text>
</comment>
<protein>
    <recommendedName>
        <fullName evidence="2">Potassium channel domain-containing protein</fullName>
    </recommendedName>
</protein>
<feature type="transmembrane region" description="Helical" evidence="1">
    <location>
        <begin position="118"/>
        <end position="136"/>
    </location>
</feature>
<reference evidence="3 4" key="1">
    <citation type="submission" date="2023-07" db="EMBL/GenBank/DDBJ databases">
        <title>Sorghum-associated microbial communities from plants grown in Nebraska, USA.</title>
        <authorList>
            <person name="Schachtman D."/>
        </authorList>
    </citation>
    <scope>NUCLEOTIDE SEQUENCE [LARGE SCALE GENOMIC DNA]</scope>
    <source>
        <strain evidence="3 4">BE187</strain>
    </source>
</reference>
<dbReference type="Pfam" id="PF07885">
    <property type="entry name" value="Ion_trans_2"/>
    <property type="match status" value="1"/>
</dbReference>
<proteinExistence type="predicted"/>
<keyword evidence="1" id="KW-0812">Transmembrane</keyword>
<feature type="transmembrane region" description="Helical" evidence="1">
    <location>
        <begin position="6"/>
        <end position="30"/>
    </location>
</feature>
<dbReference type="EMBL" id="JAVDVW010000001">
    <property type="protein sequence ID" value="MDR7098993.1"/>
    <property type="molecule type" value="Genomic_DNA"/>
</dbReference>
<keyword evidence="1" id="KW-0472">Membrane</keyword>
<keyword evidence="1" id="KW-1133">Transmembrane helix</keyword>
<keyword evidence="4" id="KW-1185">Reference proteome</keyword>
<name>A0ABU1VP07_9GAMM</name>
<organism evidence="3 4">
    <name type="scientific">Agrilutibacter niabensis</name>
    <dbReference type="NCBI Taxonomy" id="380628"/>
    <lineage>
        <taxon>Bacteria</taxon>
        <taxon>Pseudomonadati</taxon>
        <taxon>Pseudomonadota</taxon>
        <taxon>Gammaproteobacteria</taxon>
        <taxon>Lysobacterales</taxon>
        <taxon>Lysobacteraceae</taxon>
        <taxon>Agrilutibacter</taxon>
    </lineage>
</organism>
<sequence length="149" mass="16117">MILIISVGLAVMIACLAVQIVSVLGVVRYYAKVSGQPIGARPLLSVFRQLAAVMVVLLVSSLIQMTSWAALYLGLDQLDDFQTAIYFSGVTFTSLGYGDVTLEGRGRFLAVMEASDGLVMFGVTSAVFMILLQHAITRWHGIKVDSKKD</sequence>
<accession>A0ABU1VP07</accession>
<evidence type="ECO:0000313" key="3">
    <source>
        <dbReference type="EMBL" id="MDR7098993.1"/>
    </source>
</evidence>